<sequence>MTVQLSALRVSADLNASGFVSGASQVTKAEQDMVAGARQVSVALADQQGKVSAAGNPLARLSRQYIDGYGSAQRFESGLRSLNRMLEKGEIEARQAEAVYTGMAQKLGLVANAADVTAQGYARLGGVIDTVNTKLAQQSSLAATAATGLGRIGGVNDNEASFRRRNMTYQAFDVVQMAALGQAPAMLALQQGPQIAQLYAGPGGVTAALSDAAMVATRLIGVLRAVGPAALGVGTAYSFVSEEVRKATGQAASFGEVAMASLALLSRAVEPLTGPVFEAAFYAFERLGSAALDWADLIVSSFNKVGYDIGFIFGEAGTAIEAAIVGSLNVGIRALNGFTEKAIAAINSIIEGWNKLGVHIGMGVGGLDPSTGRIREFQNDAAAQLAEAVAARNAYVAGNNTPVRDGLRGVGGEVIDRRTASKSLTDLQALGSVSFAESIKGASGLAGEVSRINSQVSQIGVDAGSSRERVIDLGAAWDAARRSQIASSQALAEQLRSTEALLKDRQASIRDAAKTPVDVVFGDASKINNATGAITSATSAINGAFAAMDQGRMTASSVFSVIEMVRQSMLGMGGDAQSINAWIDILVKAELQVRALNGDVKTLRELITSIPDKTINIKINETTTRTTYGNGVNVYRSNGGADSGGSSPSNSQIMSGLGGYEGDFSIDYPWGTAYTSTYEIGSGRRPVVHAPTAYAKGGIATEASIFGEAGPEAAVPLPDGRTIPVTLSGGGMLAAIEANTALTVDQIERLIGITNTMSGDILAMLRRSQASASASLGSRATGSSGAATGGVGGGIWMEPTVKAINTGYGAYIPGKTGYATGGMMGPFGSGSTDSMFAKFMFRPDETISIHTPAQRKAVVDALDRAGEGGGTSVSFGDIIIQLPAGADQRQGQQAGRAAADEFTRRVRGVMGARLHG</sequence>
<accession>A0AAC8YMJ4</accession>
<evidence type="ECO:0000313" key="4">
    <source>
        <dbReference type="Proteomes" id="UP000075755"/>
    </source>
</evidence>
<evidence type="ECO:0000313" key="2">
    <source>
        <dbReference type="EMBL" id="AMS41155.1"/>
    </source>
</evidence>
<dbReference type="KEGG" id="aak:AA2016_2226"/>
<feature type="domain" description="Bacteriophage tail tape measure N-terminal" evidence="1">
    <location>
        <begin position="159"/>
        <end position="261"/>
    </location>
</feature>
<evidence type="ECO:0000259" key="1">
    <source>
        <dbReference type="Pfam" id="PF06791"/>
    </source>
</evidence>
<reference evidence="3 5" key="2">
    <citation type="submission" date="2020-08" db="EMBL/GenBank/DDBJ databases">
        <title>Genomic Encyclopedia of Type Strains, Phase IV (KMG-IV): sequencing the most valuable type-strain genomes for metagenomic binning, comparative biology and taxonomic classification.</title>
        <authorList>
            <person name="Goeker M."/>
        </authorList>
    </citation>
    <scope>NUCLEOTIDE SEQUENCE [LARGE SCALE GENOMIC DNA]</scope>
    <source>
        <strain evidence="3 5">DSM 10368</strain>
    </source>
</reference>
<dbReference type="EMBL" id="CP015005">
    <property type="protein sequence ID" value="AMS41155.1"/>
    <property type="molecule type" value="Genomic_DNA"/>
</dbReference>
<gene>
    <name evidence="2" type="ORF">AA2016_2226</name>
    <name evidence="3" type="ORF">FHS67_002183</name>
</gene>
<evidence type="ECO:0000313" key="5">
    <source>
        <dbReference type="Proteomes" id="UP000577697"/>
    </source>
</evidence>
<dbReference type="Proteomes" id="UP000577697">
    <property type="component" value="Unassembled WGS sequence"/>
</dbReference>
<name>A0AAC8YMJ4_AMIAI</name>
<dbReference type="AlphaFoldDB" id="A0AAC8YMJ4"/>
<dbReference type="Proteomes" id="UP000075755">
    <property type="component" value="Chromosome"/>
</dbReference>
<dbReference type="EMBL" id="JACICB010000007">
    <property type="protein sequence ID" value="MBB3705864.1"/>
    <property type="molecule type" value="Genomic_DNA"/>
</dbReference>
<proteinExistence type="predicted"/>
<dbReference type="InterPro" id="IPR009628">
    <property type="entry name" value="Phage_tape_measure_N"/>
</dbReference>
<organism evidence="2 4">
    <name type="scientific">Aminobacter aminovorans</name>
    <name type="common">Chelatobacter heintzii</name>
    <dbReference type="NCBI Taxonomy" id="83263"/>
    <lineage>
        <taxon>Bacteria</taxon>
        <taxon>Pseudomonadati</taxon>
        <taxon>Pseudomonadota</taxon>
        <taxon>Alphaproteobacteria</taxon>
        <taxon>Hyphomicrobiales</taxon>
        <taxon>Phyllobacteriaceae</taxon>
        <taxon>Aminobacter</taxon>
    </lineage>
</organism>
<evidence type="ECO:0000313" key="3">
    <source>
        <dbReference type="EMBL" id="MBB3705864.1"/>
    </source>
</evidence>
<reference evidence="2 4" key="1">
    <citation type="submission" date="2016-03" db="EMBL/GenBank/DDBJ databases">
        <title>Complete genome of Aminobacter aminovorans KCTC 2477.</title>
        <authorList>
            <person name="Kim K.M."/>
        </authorList>
    </citation>
    <scope>NUCLEOTIDE SEQUENCE [LARGE SCALE GENOMIC DNA]</scope>
    <source>
        <strain evidence="2 4">KCTC 2477</strain>
    </source>
</reference>
<keyword evidence="5" id="KW-1185">Reference proteome</keyword>
<protein>
    <recommendedName>
        <fullName evidence="1">Bacteriophage tail tape measure N-terminal domain-containing protein</fullName>
    </recommendedName>
</protein>
<dbReference type="Pfam" id="PF06791">
    <property type="entry name" value="TMP_2"/>
    <property type="match status" value="1"/>
</dbReference>
<dbReference type="RefSeq" id="WP_067958928.1">
    <property type="nucleotide sequence ID" value="NZ_CP015005.1"/>
</dbReference>